<dbReference type="GO" id="GO:0008703">
    <property type="term" value="F:5-amino-6-(5-phosphoribosylamino)uracil reductase activity"/>
    <property type="evidence" value="ECO:0007669"/>
    <property type="project" value="InterPro"/>
</dbReference>
<evidence type="ECO:0000313" key="6">
    <source>
        <dbReference type="Proteomes" id="UP000178448"/>
    </source>
</evidence>
<organism evidence="5 6">
    <name type="scientific">Candidatus Gottesmanbacteria bacterium RBG_16_52_11</name>
    <dbReference type="NCBI Taxonomy" id="1798374"/>
    <lineage>
        <taxon>Bacteria</taxon>
        <taxon>Candidatus Gottesmaniibacteriota</taxon>
    </lineage>
</organism>
<feature type="domain" description="Bacterial bifunctional deaminase-reductase C-terminal" evidence="4">
    <location>
        <begin position="7"/>
        <end position="160"/>
    </location>
</feature>
<sequence>MHCTLILVSSLNGMIADAEGRRLNWTSEEDKRFFARIRDRHRLIVMGRKTYDAVRSSLSLSPARLRVVLTRHPDTFRSHYVAGQLEFTDAGPEKLVAEYAGRGYRKMLLTGGSTTAGSFLSKNLIDEIYLTIEPVIIPRGLPLITGLTDSVRLTLTQKKQLNRRGTCLYRFRVVPGHT</sequence>
<dbReference type="STRING" id="1798374.A2Z33_06555"/>
<dbReference type="EMBL" id="MFJD01000001">
    <property type="protein sequence ID" value="OGG04929.1"/>
    <property type="molecule type" value="Genomic_DNA"/>
</dbReference>
<accession>A0A1F5YXK2</accession>
<dbReference type="Proteomes" id="UP000178448">
    <property type="component" value="Unassembled WGS sequence"/>
</dbReference>
<dbReference type="Gene3D" id="3.40.430.10">
    <property type="entry name" value="Dihydrofolate Reductase, subunit A"/>
    <property type="match status" value="1"/>
</dbReference>
<evidence type="ECO:0000256" key="1">
    <source>
        <dbReference type="ARBA" id="ARBA00005104"/>
    </source>
</evidence>
<comment type="pathway">
    <text evidence="1">Cofactor biosynthesis; riboflavin biosynthesis.</text>
</comment>
<evidence type="ECO:0000259" key="4">
    <source>
        <dbReference type="Pfam" id="PF01872"/>
    </source>
</evidence>
<dbReference type="Pfam" id="PF01872">
    <property type="entry name" value="RibD_C"/>
    <property type="match status" value="1"/>
</dbReference>
<evidence type="ECO:0000313" key="5">
    <source>
        <dbReference type="EMBL" id="OGG04929.1"/>
    </source>
</evidence>
<gene>
    <name evidence="5" type="ORF">A2Z33_06555</name>
</gene>
<dbReference type="PANTHER" id="PTHR38011">
    <property type="entry name" value="DIHYDROFOLATE REDUCTASE FAMILY PROTEIN (AFU_ORTHOLOGUE AFUA_8G06820)"/>
    <property type="match status" value="1"/>
</dbReference>
<dbReference type="AlphaFoldDB" id="A0A1F5YXK2"/>
<protein>
    <recommendedName>
        <fullName evidence="4">Bacterial bifunctional deaminase-reductase C-terminal domain-containing protein</fullName>
    </recommendedName>
</protein>
<evidence type="ECO:0000256" key="3">
    <source>
        <dbReference type="ARBA" id="ARBA00023002"/>
    </source>
</evidence>
<name>A0A1F5YXK2_9BACT</name>
<dbReference type="InterPro" id="IPR024072">
    <property type="entry name" value="DHFR-like_dom_sf"/>
</dbReference>
<dbReference type="GO" id="GO:0009231">
    <property type="term" value="P:riboflavin biosynthetic process"/>
    <property type="evidence" value="ECO:0007669"/>
    <property type="project" value="InterPro"/>
</dbReference>
<dbReference type="InterPro" id="IPR050765">
    <property type="entry name" value="Riboflavin_Biosynth_HTPR"/>
</dbReference>
<reference evidence="5 6" key="1">
    <citation type="journal article" date="2016" name="Nat. Commun.">
        <title>Thousands of microbial genomes shed light on interconnected biogeochemical processes in an aquifer system.</title>
        <authorList>
            <person name="Anantharaman K."/>
            <person name="Brown C.T."/>
            <person name="Hug L.A."/>
            <person name="Sharon I."/>
            <person name="Castelle C.J."/>
            <person name="Probst A.J."/>
            <person name="Thomas B.C."/>
            <person name="Singh A."/>
            <person name="Wilkins M.J."/>
            <person name="Karaoz U."/>
            <person name="Brodie E.L."/>
            <person name="Williams K.H."/>
            <person name="Hubbard S.S."/>
            <person name="Banfield J.F."/>
        </authorList>
    </citation>
    <scope>NUCLEOTIDE SEQUENCE [LARGE SCALE GENOMIC DNA]</scope>
</reference>
<dbReference type="InterPro" id="IPR002734">
    <property type="entry name" value="RibDG_C"/>
</dbReference>
<comment type="caution">
    <text evidence="5">The sequence shown here is derived from an EMBL/GenBank/DDBJ whole genome shotgun (WGS) entry which is preliminary data.</text>
</comment>
<dbReference type="SUPFAM" id="SSF53597">
    <property type="entry name" value="Dihydrofolate reductase-like"/>
    <property type="match status" value="1"/>
</dbReference>
<keyword evidence="2" id="KW-0521">NADP</keyword>
<proteinExistence type="predicted"/>
<evidence type="ECO:0000256" key="2">
    <source>
        <dbReference type="ARBA" id="ARBA00022857"/>
    </source>
</evidence>
<keyword evidence="3" id="KW-0560">Oxidoreductase</keyword>
<dbReference type="PANTHER" id="PTHR38011:SF7">
    <property type="entry name" value="2,5-DIAMINO-6-RIBOSYLAMINO-4(3H)-PYRIMIDINONE 5'-PHOSPHATE REDUCTASE"/>
    <property type="match status" value="1"/>
</dbReference>